<reference evidence="2 3" key="1">
    <citation type="submission" date="2017-04" db="EMBL/GenBank/DDBJ databases">
        <title>Genomic insights into metabolism of Thermodesulfobium acidiphilum.</title>
        <authorList>
            <person name="Toshchakov S.V."/>
            <person name="Frolov E.N."/>
            <person name="Kublanov I.V."/>
            <person name="Samarov N.I."/>
            <person name="Novikov A."/>
            <person name="Lebedinsky A.V."/>
            <person name="Bonch-Osmolovskaya E.A."/>
            <person name="Chernyh N.A."/>
        </authorList>
    </citation>
    <scope>NUCLEOTIDE SEQUENCE [LARGE SCALE GENOMIC DNA]</scope>
    <source>
        <strain evidence="2 3">3127-1</strain>
    </source>
</reference>
<keyword evidence="1" id="KW-0812">Transmembrane</keyword>
<evidence type="ECO:0000313" key="3">
    <source>
        <dbReference type="Proteomes" id="UP000244792"/>
    </source>
</evidence>
<feature type="transmembrane region" description="Helical" evidence="1">
    <location>
        <begin position="253"/>
        <end position="280"/>
    </location>
</feature>
<name>A0A2R4VZ76_THEAF</name>
<protein>
    <recommendedName>
        <fullName evidence="4">DUF1385 domain-containing protein</fullName>
    </recommendedName>
</protein>
<evidence type="ECO:0008006" key="4">
    <source>
        <dbReference type="Google" id="ProtNLM"/>
    </source>
</evidence>
<keyword evidence="3" id="KW-1185">Reference proteome</keyword>
<feature type="transmembrane region" description="Helical" evidence="1">
    <location>
        <begin position="156"/>
        <end position="178"/>
    </location>
</feature>
<dbReference type="EMBL" id="CP020921">
    <property type="protein sequence ID" value="AWB09839.1"/>
    <property type="molecule type" value="Genomic_DNA"/>
</dbReference>
<dbReference type="InterPro" id="IPR010787">
    <property type="entry name" value="DUF1385"/>
</dbReference>
<feature type="transmembrane region" description="Helical" evidence="1">
    <location>
        <begin position="190"/>
        <end position="209"/>
    </location>
</feature>
<keyword evidence="1" id="KW-0472">Membrane</keyword>
<keyword evidence="1" id="KW-1133">Transmembrane helix</keyword>
<proteinExistence type="predicted"/>
<dbReference type="Pfam" id="PF07136">
    <property type="entry name" value="DUF1385"/>
    <property type="match status" value="1"/>
</dbReference>
<feature type="transmembrane region" description="Helical" evidence="1">
    <location>
        <begin position="336"/>
        <end position="362"/>
    </location>
</feature>
<evidence type="ECO:0000313" key="2">
    <source>
        <dbReference type="EMBL" id="AWB09839.1"/>
    </source>
</evidence>
<dbReference type="AlphaFoldDB" id="A0A2R4VZ76"/>
<accession>A0A2R4VZ76</accession>
<dbReference type="Proteomes" id="UP000244792">
    <property type="component" value="Chromosome"/>
</dbReference>
<dbReference type="KEGG" id="taci:TDSAC_0464"/>
<organism evidence="2 3">
    <name type="scientific">Thermodesulfobium acidiphilum</name>
    <dbReference type="NCBI Taxonomy" id="1794699"/>
    <lineage>
        <taxon>Bacteria</taxon>
        <taxon>Pseudomonadati</taxon>
        <taxon>Thermodesulfobiota</taxon>
        <taxon>Thermodesulfobiia</taxon>
        <taxon>Thermodesulfobiales</taxon>
        <taxon>Thermodesulfobiaceae</taxon>
        <taxon>Thermodesulfobium</taxon>
    </lineage>
</organism>
<evidence type="ECO:0000256" key="1">
    <source>
        <dbReference type="SAM" id="Phobius"/>
    </source>
</evidence>
<sequence>MRTLLISDLRPVYKKINFVSHFDTIGRLILFFRTHGCEIFLTHTDDGYCAISKDDVIGFGWNDLVSDLLMNKNLSPLMFVFENDSVDKFLQLSLIYKKPVIVLGPGNIPVGILYYPDVIAFLNGYPMPTRVSGVSTPFGIFFTNSLARGGVNDIKLFLTGGLFSLFAIILFITGSFFYEILKYNFVDFDPYTLSLFSIILPLVIFLFLIKFSKLSKLHGAEHKVAHAIESGDILSKNSVNSYSRVHKRCGTNLLILLFLLQIMVIYINPILACVIALFTWRALGNKIQFYITTSEPGEKEINNALFAGRDFMKNYFNTIINNVKISSFRKVYNLGIFQILSGYFFVIFVINFLAWSLLWLGILPKDYYQLLRLFL</sequence>
<gene>
    <name evidence="2" type="ORF">TDSAC_0464</name>
</gene>